<evidence type="ECO:0000256" key="1">
    <source>
        <dbReference type="SAM" id="Phobius"/>
    </source>
</evidence>
<protein>
    <submittedName>
        <fullName evidence="2">Uncharacterized protein</fullName>
    </submittedName>
</protein>
<keyword evidence="3" id="KW-1185">Reference proteome</keyword>
<dbReference type="RefSeq" id="WP_146318723.1">
    <property type="nucleotide sequence ID" value="NZ_VCQV01000027.1"/>
</dbReference>
<evidence type="ECO:0000313" key="3">
    <source>
        <dbReference type="Proteomes" id="UP000320244"/>
    </source>
</evidence>
<keyword evidence="1" id="KW-0812">Transmembrane</keyword>
<dbReference type="Proteomes" id="UP000320244">
    <property type="component" value="Unassembled WGS sequence"/>
</dbReference>
<reference evidence="2 3" key="1">
    <citation type="submission" date="2019-05" db="EMBL/GenBank/DDBJ databases">
        <authorList>
            <person name="Lee S.D."/>
        </authorList>
    </citation>
    <scope>NUCLEOTIDE SEQUENCE [LARGE SCALE GENOMIC DNA]</scope>
    <source>
        <strain evidence="2 3">C5-26</strain>
    </source>
</reference>
<comment type="caution">
    <text evidence="2">The sequence shown here is derived from an EMBL/GenBank/DDBJ whole genome shotgun (WGS) entry which is preliminary data.</text>
</comment>
<gene>
    <name evidence="2" type="ORF">FGL98_17210</name>
</gene>
<reference evidence="2 3" key="2">
    <citation type="submission" date="2019-08" db="EMBL/GenBank/DDBJ databases">
        <title>Jejuicoccus antrihumi gen. nov., sp. nov., a new member of the family Dermacoccaceae isolated from a cave.</title>
        <authorList>
            <person name="Schumann P."/>
            <person name="Kim I.S."/>
        </authorList>
    </citation>
    <scope>NUCLEOTIDE SEQUENCE [LARGE SCALE GENOMIC DNA]</scope>
    <source>
        <strain evidence="2 3">C5-26</strain>
    </source>
</reference>
<dbReference type="EMBL" id="VCQV01000027">
    <property type="protein sequence ID" value="TWP34455.1"/>
    <property type="molecule type" value="Genomic_DNA"/>
</dbReference>
<evidence type="ECO:0000313" key="2">
    <source>
        <dbReference type="EMBL" id="TWP34455.1"/>
    </source>
</evidence>
<sequence length="155" mass="15657">MTTPLTHGTATRLVRRALHRLVHGGTPGHGESGFSAVWMAVIVAAMMIAVGLVADVGAQIRLATHADTVAAEAARAAAGSIDPRQRDTGAGDQVAMAAAQAFLAQAGTPGTVAVIGPGLIEVTVTESGTAPVLARRFSVTRTATARLEIGVTKGQ</sequence>
<keyword evidence="1" id="KW-1133">Transmembrane helix</keyword>
<dbReference type="AlphaFoldDB" id="A0A563DW81"/>
<name>A0A563DW81_9MICO</name>
<feature type="transmembrane region" description="Helical" evidence="1">
    <location>
        <begin position="36"/>
        <end position="54"/>
    </location>
</feature>
<organism evidence="2 3">
    <name type="scientific">Leekyejoonella antrihumi</name>
    <dbReference type="NCBI Taxonomy" id="1660198"/>
    <lineage>
        <taxon>Bacteria</taxon>
        <taxon>Bacillati</taxon>
        <taxon>Actinomycetota</taxon>
        <taxon>Actinomycetes</taxon>
        <taxon>Micrococcales</taxon>
        <taxon>Dermacoccaceae</taxon>
        <taxon>Leekyejoonella</taxon>
    </lineage>
</organism>
<keyword evidence="1" id="KW-0472">Membrane</keyword>
<accession>A0A563DW81</accession>
<proteinExistence type="predicted"/>